<evidence type="ECO:0000256" key="1">
    <source>
        <dbReference type="SAM" id="Phobius"/>
    </source>
</evidence>
<name>A0A2T0RQ66_9BACT</name>
<feature type="transmembrane region" description="Helical" evidence="1">
    <location>
        <begin position="196"/>
        <end position="216"/>
    </location>
</feature>
<feature type="transmembrane region" description="Helical" evidence="1">
    <location>
        <begin position="43"/>
        <end position="62"/>
    </location>
</feature>
<dbReference type="EMBL" id="PVTE01000042">
    <property type="protein sequence ID" value="PRY23250.1"/>
    <property type="molecule type" value="Genomic_DNA"/>
</dbReference>
<reference evidence="2 3" key="1">
    <citation type="submission" date="2018-03" db="EMBL/GenBank/DDBJ databases">
        <title>Genomic Encyclopedia of Archaeal and Bacterial Type Strains, Phase II (KMG-II): from individual species to whole genera.</title>
        <authorList>
            <person name="Goeker M."/>
        </authorList>
    </citation>
    <scope>NUCLEOTIDE SEQUENCE [LARGE SCALE GENOMIC DNA]</scope>
    <source>
        <strain evidence="2 3">DSM 28354</strain>
    </source>
</reference>
<keyword evidence="1" id="KW-0472">Membrane</keyword>
<feature type="transmembrane region" description="Helical" evidence="1">
    <location>
        <begin position="68"/>
        <end position="90"/>
    </location>
</feature>
<dbReference type="AlphaFoldDB" id="A0A2T0RQ66"/>
<dbReference type="Proteomes" id="UP000238375">
    <property type="component" value="Unassembled WGS sequence"/>
</dbReference>
<accession>A0A2T0RQ66</accession>
<sequence>MLGRLLHYFATYPLDFAAHVSSSLPVIAGLIKIKYLGRQAKLILLLFFWFFSKETYSLYLAFTAPNNLFLQNIGSISETVFCGLIFYYAIDKSSERKIVSIGGIFCTLLLIYFYKSESVSDISLSIFRVYAIILTLLYFNRLLTDMHAVSIMHHTLFWFSSSLLLYSAGTFFIVLFSEYWYQGMDKVPAAVFDQYWNASQILFIIFAVLSAVGLWMSKHDRRTV</sequence>
<keyword evidence="1" id="KW-1133">Transmembrane helix</keyword>
<feature type="transmembrane region" description="Helical" evidence="1">
    <location>
        <begin position="155"/>
        <end position="176"/>
    </location>
</feature>
<evidence type="ECO:0000313" key="3">
    <source>
        <dbReference type="Proteomes" id="UP000238375"/>
    </source>
</evidence>
<comment type="caution">
    <text evidence="2">The sequence shown here is derived from an EMBL/GenBank/DDBJ whole genome shotgun (WGS) entry which is preliminary data.</text>
</comment>
<organism evidence="2 3">
    <name type="scientific">Spirosoma oryzae</name>
    <dbReference type="NCBI Taxonomy" id="1469603"/>
    <lineage>
        <taxon>Bacteria</taxon>
        <taxon>Pseudomonadati</taxon>
        <taxon>Bacteroidota</taxon>
        <taxon>Cytophagia</taxon>
        <taxon>Cytophagales</taxon>
        <taxon>Cytophagaceae</taxon>
        <taxon>Spirosoma</taxon>
    </lineage>
</organism>
<gene>
    <name evidence="2" type="ORF">CLV58_1427</name>
</gene>
<protein>
    <submittedName>
        <fullName evidence="2">Uncharacterized protein</fullName>
    </submittedName>
</protein>
<proteinExistence type="predicted"/>
<keyword evidence="1" id="KW-0812">Transmembrane</keyword>
<feature type="transmembrane region" description="Helical" evidence="1">
    <location>
        <begin position="126"/>
        <end position="143"/>
    </location>
</feature>
<evidence type="ECO:0000313" key="2">
    <source>
        <dbReference type="EMBL" id="PRY23250.1"/>
    </source>
</evidence>
<feature type="transmembrane region" description="Helical" evidence="1">
    <location>
        <begin position="97"/>
        <end position="114"/>
    </location>
</feature>
<keyword evidence="3" id="KW-1185">Reference proteome</keyword>